<dbReference type="RefSeq" id="WP_252955577.1">
    <property type="nucleotide sequence ID" value="NZ_JAFIRR010000160.1"/>
</dbReference>
<gene>
    <name evidence="2" type="ORF">JYK14_22725</name>
</gene>
<evidence type="ECO:0000256" key="1">
    <source>
        <dbReference type="SAM" id="Phobius"/>
    </source>
</evidence>
<keyword evidence="1" id="KW-0472">Membrane</keyword>
<accession>A0ABT1DAJ9</accession>
<reference evidence="2 3" key="1">
    <citation type="submission" date="2021-12" db="EMBL/GenBank/DDBJ databases">
        <title>Siccirubricoccus leaddurans sp. nov., a high concentration Zn2+ tolerance bacterium.</title>
        <authorList>
            <person name="Cao Y."/>
        </authorList>
    </citation>
    <scope>NUCLEOTIDE SEQUENCE [LARGE SCALE GENOMIC DNA]</scope>
    <source>
        <strain evidence="2 3">KC 17139</strain>
    </source>
</reference>
<organism evidence="2 3">
    <name type="scientific">Siccirubricoccus soli</name>
    <dbReference type="NCBI Taxonomy" id="2899147"/>
    <lineage>
        <taxon>Bacteria</taxon>
        <taxon>Pseudomonadati</taxon>
        <taxon>Pseudomonadota</taxon>
        <taxon>Alphaproteobacteria</taxon>
        <taxon>Acetobacterales</taxon>
        <taxon>Roseomonadaceae</taxon>
        <taxon>Siccirubricoccus</taxon>
    </lineage>
</organism>
<dbReference type="EMBL" id="JAFIRR010000160">
    <property type="protein sequence ID" value="MCO6418951.1"/>
    <property type="molecule type" value="Genomic_DNA"/>
</dbReference>
<evidence type="ECO:0000313" key="2">
    <source>
        <dbReference type="EMBL" id="MCO6418951.1"/>
    </source>
</evidence>
<dbReference type="Proteomes" id="UP001523392">
    <property type="component" value="Unassembled WGS sequence"/>
</dbReference>
<evidence type="ECO:0000313" key="3">
    <source>
        <dbReference type="Proteomes" id="UP001523392"/>
    </source>
</evidence>
<comment type="caution">
    <text evidence="2">The sequence shown here is derived from an EMBL/GenBank/DDBJ whole genome shotgun (WGS) entry which is preliminary data.</text>
</comment>
<feature type="transmembrane region" description="Helical" evidence="1">
    <location>
        <begin position="141"/>
        <end position="160"/>
    </location>
</feature>
<keyword evidence="3" id="KW-1185">Reference proteome</keyword>
<evidence type="ECO:0008006" key="4">
    <source>
        <dbReference type="Google" id="ProtNLM"/>
    </source>
</evidence>
<keyword evidence="1" id="KW-0812">Transmembrane</keyword>
<name>A0ABT1DAJ9_9PROT</name>
<proteinExistence type="predicted"/>
<sequence>MAAPLPTLTVGNYTFAVTDCAVCGGVGLEAVGGTGVRLVNTEAGQPLVAAGGDLTVMIEITANIGTLTSITSIVTGDAGASFGGNVFVPAVDPPYVVAVPGQLDESNPTLGFDPTTMVAIEFDINAVGGEVMRLLITTSAVPAPAPLLLLLVGLAGLAAARGQRPRTRLA</sequence>
<protein>
    <recommendedName>
        <fullName evidence="4">PEP-CTERM sorting domain-containing protein</fullName>
    </recommendedName>
</protein>
<keyword evidence="1" id="KW-1133">Transmembrane helix</keyword>